<accession>A0A6C0Y7S0</accession>
<evidence type="ECO:0000256" key="2">
    <source>
        <dbReference type="ARBA" id="ARBA00022448"/>
    </source>
</evidence>
<dbReference type="InterPro" id="IPR000390">
    <property type="entry name" value="Small_drug/metabolite_transptr"/>
</dbReference>
<feature type="transmembrane region" description="Helical" evidence="9">
    <location>
        <begin position="63"/>
        <end position="81"/>
    </location>
</feature>
<dbReference type="GO" id="GO:0015297">
    <property type="term" value="F:antiporter activity"/>
    <property type="evidence" value="ECO:0007669"/>
    <property type="project" value="TreeGrafter"/>
</dbReference>
<evidence type="ECO:0000256" key="7">
    <source>
        <dbReference type="ARBA" id="ARBA00038032"/>
    </source>
</evidence>
<dbReference type="GO" id="GO:0015220">
    <property type="term" value="F:choline transmembrane transporter activity"/>
    <property type="evidence" value="ECO:0007669"/>
    <property type="project" value="TreeGrafter"/>
</dbReference>
<comment type="similarity">
    <text evidence="7 8">Belongs to the drug/metabolite transporter (DMT) superfamily. Small multidrug resistance (SMR) (TC 2.A.7.1) family.</text>
</comment>
<dbReference type="GO" id="GO:0015199">
    <property type="term" value="F:amino-acid betaine transmembrane transporter activity"/>
    <property type="evidence" value="ECO:0007669"/>
    <property type="project" value="TreeGrafter"/>
</dbReference>
<dbReference type="GO" id="GO:0031460">
    <property type="term" value="P:glycine betaine transport"/>
    <property type="evidence" value="ECO:0007669"/>
    <property type="project" value="TreeGrafter"/>
</dbReference>
<keyword evidence="10" id="KW-0614">Plasmid</keyword>
<geneLocation type="plasmid" evidence="11">
    <name>pb18-1</name>
</geneLocation>
<gene>
    <name evidence="10" type="ORF">FSC09_15345</name>
</gene>
<protein>
    <submittedName>
        <fullName evidence="10">Quaternary ammonium transporter</fullName>
    </submittedName>
</protein>
<feature type="transmembrane region" description="Helical" evidence="9">
    <location>
        <begin position="40"/>
        <end position="57"/>
    </location>
</feature>
<dbReference type="EMBL" id="CP044456">
    <property type="protein sequence ID" value="QIC71765.1"/>
    <property type="molecule type" value="Genomic_DNA"/>
</dbReference>
<dbReference type="Gene3D" id="1.10.3730.20">
    <property type="match status" value="1"/>
</dbReference>
<evidence type="ECO:0000256" key="5">
    <source>
        <dbReference type="ARBA" id="ARBA00022989"/>
    </source>
</evidence>
<keyword evidence="3" id="KW-1003">Cell membrane</keyword>
<dbReference type="SUPFAM" id="SSF103481">
    <property type="entry name" value="Multidrug resistance efflux transporter EmrE"/>
    <property type="match status" value="1"/>
</dbReference>
<proteinExistence type="inferred from homology"/>
<evidence type="ECO:0000256" key="4">
    <source>
        <dbReference type="ARBA" id="ARBA00022692"/>
    </source>
</evidence>
<keyword evidence="4 8" id="KW-0812">Transmembrane</keyword>
<evidence type="ECO:0000256" key="8">
    <source>
        <dbReference type="RuleBase" id="RU003942"/>
    </source>
</evidence>
<feature type="transmembrane region" description="Helical" evidence="9">
    <location>
        <begin position="6"/>
        <end position="28"/>
    </location>
</feature>
<keyword evidence="6 9" id="KW-0472">Membrane</keyword>
<organism evidence="10 11">
    <name type="scientific">Acinetobacter indicus</name>
    <dbReference type="NCBI Taxonomy" id="756892"/>
    <lineage>
        <taxon>Bacteria</taxon>
        <taxon>Pseudomonadati</taxon>
        <taxon>Pseudomonadota</taxon>
        <taxon>Gammaproteobacteria</taxon>
        <taxon>Moraxellales</taxon>
        <taxon>Moraxellaceae</taxon>
        <taxon>Acinetobacter</taxon>
    </lineage>
</organism>
<dbReference type="InterPro" id="IPR037185">
    <property type="entry name" value="EmrE-like"/>
</dbReference>
<keyword evidence="5 9" id="KW-1133">Transmembrane helix</keyword>
<keyword evidence="2" id="KW-0813">Transport</keyword>
<evidence type="ECO:0000256" key="9">
    <source>
        <dbReference type="SAM" id="Phobius"/>
    </source>
</evidence>
<dbReference type="Proteomes" id="UP000503440">
    <property type="component" value="Plasmid pB18-1"/>
</dbReference>
<comment type="subcellular location">
    <subcellularLocation>
        <location evidence="1 8">Cell membrane</location>
        <topology evidence="1 8">Multi-pass membrane protein</topology>
    </subcellularLocation>
</comment>
<feature type="transmembrane region" description="Helical" evidence="9">
    <location>
        <begin position="93"/>
        <end position="111"/>
    </location>
</feature>
<dbReference type="PANTHER" id="PTHR30561">
    <property type="entry name" value="SMR FAMILY PROTON-DEPENDENT DRUG EFFLUX TRANSPORTER SUGE"/>
    <property type="match status" value="1"/>
</dbReference>
<name>A0A6C0Y7S0_9GAMM</name>
<dbReference type="InterPro" id="IPR045324">
    <property type="entry name" value="Small_multidrug_res"/>
</dbReference>
<reference evidence="10 11" key="1">
    <citation type="submission" date="2019-09" db="EMBL/GenBank/DDBJ databases">
        <title>Non-baumannii Acinetobacter spp. carrying blaNDM-1 isolated in China.</title>
        <authorList>
            <person name="Cui C."/>
            <person name="Chen C."/>
            <person name="Sun J."/>
            <person name="Liu Y."/>
        </authorList>
    </citation>
    <scope>NUCLEOTIDE SEQUENCE [LARGE SCALE GENOMIC DNA]</scope>
    <source>
        <strain evidence="10 11">B18</strain>
        <plasmid evidence="11">pb18-1</plasmid>
    </source>
</reference>
<evidence type="ECO:0000256" key="6">
    <source>
        <dbReference type="ARBA" id="ARBA00023136"/>
    </source>
</evidence>
<evidence type="ECO:0000256" key="3">
    <source>
        <dbReference type="ARBA" id="ARBA00022475"/>
    </source>
</evidence>
<sequence length="115" mass="12120">MELSKGAIGVTWLLGAIATDVLSTFFSAKANGLEDKISQGIAGLLYLGSFICCAIALKYMQAGILYTLWSGIGVIATAFLAQTFLGQRIDTPAWIGIGFIVVGLTIIAQFSNIDV</sequence>
<evidence type="ECO:0000313" key="11">
    <source>
        <dbReference type="Proteomes" id="UP000503440"/>
    </source>
</evidence>
<evidence type="ECO:0000313" key="10">
    <source>
        <dbReference type="EMBL" id="QIC71765.1"/>
    </source>
</evidence>
<dbReference type="RefSeq" id="WP_163146425.1">
    <property type="nucleotide sequence ID" value="NZ_CP044456.1"/>
</dbReference>
<dbReference type="AlphaFoldDB" id="A0A6C0Y7S0"/>
<dbReference type="Pfam" id="PF00893">
    <property type="entry name" value="Multi_Drug_Res"/>
    <property type="match status" value="1"/>
</dbReference>
<dbReference type="PANTHER" id="PTHR30561:SF1">
    <property type="entry name" value="MULTIDRUG TRANSPORTER EMRE"/>
    <property type="match status" value="1"/>
</dbReference>
<evidence type="ECO:0000256" key="1">
    <source>
        <dbReference type="ARBA" id="ARBA00004651"/>
    </source>
</evidence>
<dbReference type="GO" id="GO:0005886">
    <property type="term" value="C:plasma membrane"/>
    <property type="evidence" value="ECO:0007669"/>
    <property type="project" value="UniProtKB-SubCell"/>
</dbReference>